<dbReference type="PANTHER" id="PTHR33392">
    <property type="entry name" value="POLYISOPRENYL-TEICHOIC ACID--PEPTIDOGLYCAN TEICHOIC ACID TRANSFERASE TAGU"/>
    <property type="match status" value="1"/>
</dbReference>
<evidence type="ECO:0000259" key="4">
    <source>
        <dbReference type="Pfam" id="PF03816"/>
    </source>
</evidence>
<feature type="domain" description="Cell envelope-related transcriptional attenuator" evidence="4">
    <location>
        <begin position="153"/>
        <end position="294"/>
    </location>
</feature>
<dbReference type="RefSeq" id="WP_123228324.1">
    <property type="nucleotide sequence ID" value="NZ_RJSE01000007.1"/>
</dbReference>
<evidence type="ECO:0000256" key="2">
    <source>
        <dbReference type="SAM" id="MobiDB-lite"/>
    </source>
</evidence>
<accession>A0A3N0CHX2</accession>
<protein>
    <submittedName>
        <fullName evidence="5">LytR family transcriptional regulator</fullName>
    </submittedName>
</protein>
<keyword evidence="3" id="KW-1133">Transmembrane helix</keyword>
<feature type="region of interest" description="Disordered" evidence="2">
    <location>
        <begin position="1"/>
        <end position="67"/>
    </location>
</feature>
<organism evidence="5 6">
    <name type="scientific">Nocardioides marmoriginsengisoli</name>
    <dbReference type="NCBI Taxonomy" id="661483"/>
    <lineage>
        <taxon>Bacteria</taxon>
        <taxon>Bacillati</taxon>
        <taxon>Actinomycetota</taxon>
        <taxon>Actinomycetes</taxon>
        <taxon>Propionibacteriales</taxon>
        <taxon>Nocardioidaceae</taxon>
        <taxon>Nocardioides</taxon>
    </lineage>
</organism>
<sequence>MPDRPSDEPEYDWLYGKKGRPVGRTPDEPEHTQVIPAPPRSPSAAHSGPPPRRPGGKGLPTPGLPPRPKPVKYARRILLLLPLLLLAWVAYLVAVPVIAVKKIDSVDAFPAKGRPAEQDGTTYLIVGSDSRAGLTKAELKKYGAGGVGKIGQRTDTIMMLHLGSGKPLLMSIPRDSLVPIPGYGRTKINAAFAYGGPKLLVRTIENNTGVRIDHYVEIGFGGLVKAVDAVGGVEICPTKRMRDKKANLNIKKGCQNANGVTALAYSRSRYVQKYGDITRAQHQREVVTALGKKVISPWTVINPWRYSRVINAGTSTLKVSDGTGIIALGRFARAMTQVNGKDGLTCGMPIRDQAINWDRDRALALLKLIKEDRTDEVGADLCTPTGFVK</sequence>
<dbReference type="PANTHER" id="PTHR33392:SF6">
    <property type="entry name" value="POLYISOPRENYL-TEICHOIC ACID--PEPTIDOGLYCAN TEICHOIC ACID TRANSFERASE TAGU"/>
    <property type="match status" value="1"/>
</dbReference>
<gene>
    <name evidence="5" type="ORF">EFK50_15060</name>
</gene>
<dbReference type="EMBL" id="RJSE01000007">
    <property type="protein sequence ID" value="RNL63032.1"/>
    <property type="molecule type" value="Genomic_DNA"/>
</dbReference>
<keyword evidence="3" id="KW-0812">Transmembrane</keyword>
<proteinExistence type="inferred from homology"/>
<dbReference type="Proteomes" id="UP000267128">
    <property type="component" value="Unassembled WGS sequence"/>
</dbReference>
<keyword evidence="3" id="KW-0472">Membrane</keyword>
<evidence type="ECO:0000256" key="1">
    <source>
        <dbReference type="ARBA" id="ARBA00006068"/>
    </source>
</evidence>
<comment type="caution">
    <text evidence="5">The sequence shown here is derived from an EMBL/GenBank/DDBJ whole genome shotgun (WGS) entry which is preliminary data.</text>
</comment>
<dbReference type="Gene3D" id="3.40.630.190">
    <property type="entry name" value="LCP protein"/>
    <property type="match status" value="1"/>
</dbReference>
<dbReference type="NCBIfam" id="TIGR00350">
    <property type="entry name" value="lytR_cpsA_psr"/>
    <property type="match status" value="1"/>
</dbReference>
<dbReference type="OrthoDB" id="9782542at2"/>
<evidence type="ECO:0000256" key="3">
    <source>
        <dbReference type="SAM" id="Phobius"/>
    </source>
</evidence>
<reference evidence="5 6" key="1">
    <citation type="submission" date="2018-11" db="EMBL/GenBank/DDBJ databases">
        <authorList>
            <person name="Li F."/>
        </authorList>
    </citation>
    <scope>NUCLEOTIDE SEQUENCE [LARGE SCALE GENOMIC DNA]</scope>
    <source>
        <strain evidence="5 6">Gsoil 097</strain>
    </source>
</reference>
<comment type="similarity">
    <text evidence="1">Belongs to the LytR/CpsA/Psr (LCP) family.</text>
</comment>
<name>A0A3N0CHX2_9ACTN</name>
<feature type="transmembrane region" description="Helical" evidence="3">
    <location>
        <begin position="77"/>
        <end position="99"/>
    </location>
</feature>
<dbReference type="InterPro" id="IPR050922">
    <property type="entry name" value="LytR/CpsA/Psr_CW_biosynth"/>
</dbReference>
<dbReference type="InterPro" id="IPR004474">
    <property type="entry name" value="LytR_CpsA_psr"/>
</dbReference>
<evidence type="ECO:0000313" key="6">
    <source>
        <dbReference type="Proteomes" id="UP000267128"/>
    </source>
</evidence>
<evidence type="ECO:0000313" key="5">
    <source>
        <dbReference type="EMBL" id="RNL63032.1"/>
    </source>
</evidence>
<dbReference type="AlphaFoldDB" id="A0A3N0CHX2"/>
<dbReference type="Pfam" id="PF03816">
    <property type="entry name" value="LytR_cpsA_psr"/>
    <property type="match status" value="1"/>
</dbReference>
<keyword evidence="6" id="KW-1185">Reference proteome</keyword>